<proteinExistence type="predicted"/>
<sequence>MANPNQNPPRQQSQDEDLAFHPGIWQGQTNPAGLDDASVVSVASGSSQHRDGNNSNNNMGYQSQGRASTLPPRLPVNTMLPPRPPPANNVGGQNFGGNSVAAPRHPSGFANQYWGPSNSNWQSQPGPSNASSQYQLAPPPGFGGPSRNNWQSQPGSSNANNQQLAPPPGFGGSRREPLGFTSQNSGNNAMIRRPAGNVAYPRESNSRAAYPPASAQQQAGQGSNQHLSYDPNFTFSDNYRGSRESRSNYSANVPDHLNCSAFIRGLPPSCTPNMLLAHIRGCGTKVFALHINAPDARNPVHCAAKLVFFQRCGLEWLFDQIREGNFVITDENGRRYPCNAVYNNIRSAPMDVQDPRSRVLIVTGPASIISLDSLDALFKRGFYYEADQAFTIYEDANWRKIEFQFSSARCQSENGYQILQRLVSDGPEAFGV</sequence>
<feature type="compositionally biased region" description="Low complexity" evidence="1">
    <location>
        <begin position="32"/>
        <end position="47"/>
    </location>
</feature>
<accession>A0ABR1SNJ0</accession>
<feature type="compositionally biased region" description="Polar residues" evidence="1">
    <location>
        <begin position="114"/>
        <end position="135"/>
    </location>
</feature>
<gene>
    <name evidence="2" type="ORF">PG991_001969</name>
</gene>
<comment type="caution">
    <text evidence="2">The sequence shown here is derived from an EMBL/GenBank/DDBJ whole genome shotgun (WGS) entry which is preliminary data.</text>
</comment>
<feature type="compositionally biased region" description="Low complexity" evidence="1">
    <location>
        <begin position="1"/>
        <end position="12"/>
    </location>
</feature>
<evidence type="ECO:0000313" key="2">
    <source>
        <dbReference type="EMBL" id="KAK8035896.1"/>
    </source>
</evidence>
<feature type="compositionally biased region" description="Polar residues" evidence="1">
    <location>
        <begin position="53"/>
        <end position="67"/>
    </location>
</feature>
<evidence type="ECO:0000256" key="1">
    <source>
        <dbReference type="SAM" id="MobiDB-lite"/>
    </source>
</evidence>
<feature type="region of interest" description="Disordered" evidence="1">
    <location>
        <begin position="1"/>
        <end position="247"/>
    </location>
</feature>
<name>A0ABR1SNJ0_9PEZI</name>
<keyword evidence="3" id="KW-1185">Reference proteome</keyword>
<reference evidence="2 3" key="1">
    <citation type="submission" date="2023-01" db="EMBL/GenBank/DDBJ databases">
        <title>Analysis of 21 Apiospora genomes using comparative genomics revels a genus with tremendous synthesis potential of carbohydrate active enzymes and secondary metabolites.</title>
        <authorList>
            <person name="Sorensen T."/>
        </authorList>
    </citation>
    <scope>NUCLEOTIDE SEQUENCE [LARGE SCALE GENOMIC DNA]</scope>
    <source>
        <strain evidence="2 3">CBS 20057</strain>
    </source>
</reference>
<feature type="compositionally biased region" description="Low complexity" evidence="1">
    <location>
        <begin position="208"/>
        <end position="225"/>
    </location>
</feature>
<dbReference type="Proteomes" id="UP001396898">
    <property type="component" value="Unassembled WGS sequence"/>
</dbReference>
<protein>
    <submittedName>
        <fullName evidence="2">Uncharacterized protein</fullName>
    </submittedName>
</protein>
<feature type="compositionally biased region" description="Polar residues" evidence="1">
    <location>
        <begin position="146"/>
        <end position="164"/>
    </location>
</feature>
<dbReference type="EMBL" id="JAQQWI010000005">
    <property type="protein sequence ID" value="KAK8035896.1"/>
    <property type="molecule type" value="Genomic_DNA"/>
</dbReference>
<organism evidence="2 3">
    <name type="scientific">Apiospora marii</name>
    <dbReference type="NCBI Taxonomy" id="335849"/>
    <lineage>
        <taxon>Eukaryota</taxon>
        <taxon>Fungi</taxon>
        <taxon>Dikarya</taxon>
        <taxon>Ascomycota</taxon>
        <taxon>Pezizomycotina</taxon>
        <taxon>Sordariomycetes</taxon>
        <taxon>Xylariomycetidae</taxon>
        <taxon>Amphisphaeriales</taxon>
        <taxon>Apiosporaceae</taxon>
        <taxon>Apiospora</taxon>
    </lineage>
</organism>
<evidence type="ECO:0000313" key="3">
    <source>
        <dbReference type="Proteomes" id="UP001396898"/>
    </source>
</evidence>